<sequence>MVAVIYVCILSLRRFIKITIKEEKEISCWHILILNRENLN</sequence>
<comment type="caution">
    <text evidence="1">The sequence shown here is derived from an EMBL/GenBank/DDBJ whole genome shotgun (WGS) entry which is preliminary data.</text>
</comment>
<name>A0A069STK2_PHOVU</name>
<dbReference type="EMBL" id="JNHM01000014">
    <property type="protein sequence ID" value="KDS55096.1"/>
    <property type="molecule type" value="Genomic_DNA"/>
</dbReference>
<reference evidence="1 2" key="1">
    <citation type="submission" date="2014-04" db="EMBL/GenBank/DDBJ databases">
        <authorList>
            <person name="Sears C."/>
            <person name="Carroll K."/>
            <person name="Sack B.R."/>
            <person name="Qadri F."/>
            <person name="Myers L.L."/>
            <person name="Chung G.-T."/>
            <person name="Escheverria P."/>
            <person name="Fraser C.M."/>
            <person name="Sadzewicz L."/>
            <person name="Shefchek K.A."/>
            <person name="Tallon L."/>
            <person name="Das S.P."/>
            <person name="Daugherty S."/>
            <person name="Mongodin E.F."/>
        </authorList>
    </citation>
    <scope>NUCLEOTIDE SEQUENCE [LARGE SCALE GENOMIC DNA]</scope>
    <source>
        <strain evidence="1 2">3975 RP4</strain>
    </source>
</reference>
<dbReference type="AlphaFoldDB" id="A0A069STK2"/>
<protein>
    <submittedName>
        <fullName evidence="1">Uncharacterized protein</fullName>
    </submittedName>
</protein>
<evidence type="ECO:0000313" key="2">
    <source>
        <dbReference type="Proteomes" id="UP000027661"/>
    </source>
</evidence>
<gene>
    <name evidence="1" type="ORF">M099_1299</name>
</gene>
<dbReference type="Proteomes" id="UP000027661">
    <property type="component" value="Unassembled WGS sequence"/>
</dbReference>
<evidence type="ECO:0000313" key="1">
    <source>
        <dbReference type="EMBL" id="KDS55096.1"/>
    </source>
</evidence>
<accession>A0A069STK2</accession>
<dbReference type="PATRIC" id="fig|1339352.3.peg.1259"/>
<proteinExistence type="predicted"/>
<organism evidence="1 2">
    <name type="scientific">Phocaeicola vulgatus str. 3975 RP4</name>
    <dbReference type="NCBI Taxonomy" id="1339352"/>
    <lineage>
        <taxon>Bacteria</taxon>
        <taxon>Pseudomonadati</taxon>
        <taxon>Bacteroidota</taxon>
        <taxon>Bacteroidia</taxon>
        <taxon>Bacteroidales</taxon>
        <taxon>Bacteroidaceae</taxon>
        <taxon>Phocaeicola</taxon>
    </lineage>
</organism>